<keyword evidence="1" id="KW-0732">Signal</keyword>
<evidence type="ECO:0000313" key="3">
    <source>
        <dbReference type="Proteomes" id="UP000226431"/>
    </source>
</evidence>
<accession>A0A2C5Y4C5</accession>
<organism evidence="2 3">
    <name type="scientific">Ophiocordyceps camponoti-rufipedis</name>
    <dbReference type="NCBI Taxonomy" id="2004952"/>
    <lineage>
        <taxon>Eukaryota</taxon>
        <taxon>Fungi</taxon>
        <taxon>Dikarya</taxon>
        <taxon>Ascomycota</taxon>
        <taxon>Pezizomycotina</taxon>
        <taxon>Sordariomycetes</taxon>
        <taxon>Hypocreomycetidae</taxon>
        <taxon>Hypocreales</taxon>
        <taxon>Ophiocordycipitaceae</taxon>
        <taxon>Ophiocordyceps</taxon>
    </lineage>
</organism>
<keyword evidence="3" id="KW-1185">Reference proteome</keyword>
<feature type="signal peptide" evidence="1">
    <location>
        <begin position="1"/>
        <end position="19"/>
    </location>
</feature>
<gene>
    <name evidence="2" type="ORF">CDD80_4162</name>
</gene>
<comment type="caution">
    <text evidence="2">The sequence shown here is derived from an EMBL/GenBank/DDBJ whole genome shotgun (WGS) entry which is preliminary data.</text>
</comment>
<dbReference type="AlphaFoldDB" id="A0A2C5Y4C5"/>
<reference evidence="2 3" key="1">
    <citation type="submission" date="2017-06" db="EMBL/GenBank/DDBJ databases">
        <title>Ant-infecting Ophiocordyceps genomes reveal a high diversity of potential behavioral manipulation genes and a possible major role for enterotoxins.</title>
        <authorList>
            <person name="De Bekker C."/>
            <person name="Evans H.C."/>
            <person name="Brachmann A."/>
            <person name="Hughes D.P."/>
        </authorList>
    </citation>
    <scope>NUCLEOTIDE SEQUENCE [LARGE SCALE GENOMIC DNA]</scope>
    <source>
        <strain evidence="2 3">Map16</strain>
    </source>
</reference>
<name>A0A2C5Y4C5_9HYPO</name>
<evidence type="ECO:0000256" key="1">
    <source>
        <dbReference type="SAM" id="SignalP"/>
    </source>
</evidence>
<protein>
    <submittedName>
        <fullName evidence="2">Uncharacterized protein</fullName>
    </submittedName>
</protein>
<dbReference type="EMBL" id="NJES01000381">
    <property type="protein sequence ID" value="PHH72938.1"/>
    <property type="molecule type" value="Genomic_DNA"/>
</dbReference>
<sequence>MKIAVILAPWAWLMASAFANGMDTAAVTTATTDNKYPLIALRGKKTYTLPYITPPSKRLVERDELYSPPPAPVCTGFCRSDEPPAPSYREDLVIISLPRSATRTPFLNPAPTPNPTVPLVPPVVTGNDGDRVRVSYAVSALIGLVILLG</sequence>
<evidence type="ECO:0000313" key="2">
    <source>
        <dbReference type="EMBL" id="PHH72938.1"/>
    </source>
</evidence>
<feature type="chain" id="PRO_5013310583" evidence="1">
    <location>
        <begin position="20"/>
        <end position="149"/>
    </location>
</feature>
<proteinExistence type="predicted"/>
<dbReference type="Proteomes" id="UP000226431">
    <property type="component" value="Unassembled WGS sequence"/>
</dbReference>